<dbReference type="AlphaFoldDB" id="A0AAV0SWF1"/>
<comment type="caution">
    <text evidence="3">The sequence shown here is derived from an EMBL/GenBank/DDBJ whole genome shotgun (WGS) entry which is preliminary data.</text>
</comment>
<reference evidence="3" key="1">
    <citation type="submission" date="2022-12" db="EMBL/GenBank/DDBJ databases">
        <authorList>
            <person name="Webb A."/>
        </authorList>
    </citation>
    <scope>NUCLEOTIDE SEQUENCE</scope>
    <source>
        <strain evidence="3">Pd1</strain>
    </source>
</reference>
<protein>
    <submittedName>
        <fullName evidence="3">Uncharacterized protein</fullName>
    </submittedName>
</protein>
<dbReference type="EMBL" id="CANTFM010000033">
    <property type="protein sequence ID" value="CAI5709248.1"/>
    <property type="molecule type" value="Genomic_DNA"/>
</dbReference>
<proteinExistence type="predicted"/>
<accession>A0AAV0SWF1</accession>
<evidence type="ECO:0000313" key="3">
    <source>
        <dbReference type="EMBL" id="CAI5709258.1"/>
    </source>
</evidence>
<gene>
    <name evidence="2" type="ORF">PDE001_LOCUS225</name>
    <name evidence="3" type="ORF">PDE001_LOCUS227</name>
</gene>
<evidence type="ECO:0000313" key="4">
    <source>
        <dbReference type="Proteomes" id="UP001162029"/>
    </source>
</evidence>
<evidence type="ECO:0000256" key="1">
    <source>
        <dbReference type="SAM" id="MobiDB-lite"/>
    </source>
</evidence>
<sequence length="192" mass="21309">MLLRKVKQADETFDPSITKLKRQESTAQVAAAQTVEAAVWTQLPILTYSLARLCTIIESEVAETLMSLSAPDERKFTDNPLYAAEPPSSCKPARNAPLQPEMQALSTRCLPQTIFSRTLSHTARHFAPAAQDPGRPLTSRFPAGTSSSDVDMEPVSTSLRLKSVIIQRRLSQLHILLARAICRLHLRAEFQE</sequence>
<dbReference type="EMBL" id="CANTFM010000033">
    <property type="protein sequence ID" value="CAI5709258.1"/>
    <property type="molecule type" value="Genomic_DNA"/>
</dbReference>
<feature type="region of interest" description="Disordered" evidence="1">
    <location>
        <begin position="128"/>
        <end position="152"/>
    </location>
</feature>
<dbReference type="Proteomes" id="UP001162029">
    <property type="component" value="Unassembled WGS sequence"/>
</dbReference>
<evidence type="ECO:0000313" key="2">
    <source>
        <dbReference type="EMBL" id="CAI5709248.1"/>
    </source>
</evidence>
<name>A0AAV0SWF1_9STRA</name>
<organism evidence="3 4">
    <name type="scientific">Peronospora destructor</name>
    <dbReference type="NCBI Taxonomy" id="86335"/>
    <lineage>
        <taxon>Eukaryota</taxon>
        <taxon>Sar</taxon>
        <taxon>Stramenopiles</taxon>
        <taxon>Oomycota</taxon>
        <taxon>Peronosporomycetes</taxon>
        <taxon>Peronosporales</taxon>
        <taxon>Peronosporaceae</taxon>
        <taxon>Peronospora</taxon>
    </lineage>
</organism>
<keyword evidence="4" id="KW-1185">Reference proteome</keyword>